<feature type="non-terminal residue" evidence="1">
    <location>
        <position position="107"/>
    </location>
</feature>
<accession>A0A9N9NG37</accession>
<dbReference type="AlphaFoldDB" id="A0A9N9NG37"/>
<protein>
    <submittedName>
        <fullName evidence="1">4325_t:CDS:1</fullName>
    </submittedName>
</protein>
<proteinExistence type="predicted"/>
<gene>
    <name evidence="1" type="ORF">AMORRO_LOCUS14273</name>
</gene>
<reference evidence="1" key="1">
    <citation type="submission" date="2021-06" db="EMBL/GenBank/DDBJ databases">
        <authorList>
            <person name="Kallberg Y."/>
            <person name="Tangrot J."/>
            <person name="Rosling A."/>
        </authorList>
    </citation>
    <scope>NUCLEOTIDE SEQUENCE</scope>
    <source>
        <strain evidence="1">CL551</strain>
    </source>
</reference>
<evidence type="ECO:0000313" key="1">
    <source>
        <dbReference type="EMBL" id="CAG8734440.1"/>
    </source>
</evidence>
<evidence type="ECO:0000313" key="2">
    <source>
        <dbReference type="Proteomes" id="UP000789342"/>
    </source>
</evidence>
<keyword evidence="2" id="KW-1185">Reference proteome</keyword>
<comment type="caution">
    <text evidence="1">The sequence shown here is derived from an EMBL/GenBank/DDBJ whole genome shotgun (WGS) entry which is preliminary data.</text>
</comment>
<organism evidence="1 2">
    <name type="scientific">Acaulospora morrowiae</name>
    <dbReference type="NCBI Taxonomy" id="94023"/>
    <lineage>
        <taxon>Eukaryota</taxon>
        <taxon>Fungi</taxon>
        <taxon>Fungi incertae sedis</taxon>
        <taxon>Mucoromycota</taxon>
        <taxon>Glomeromycotina</taxon>
        <taxon>Glomeromycetes</taxon>
        <taxon>Diversisporales</taxon>
        <taxon>Acaulosporaceae</taxon>
        <taxon>Acaulospora</taxon>
    </lineage>
</organism>
<dbReference type="Proteomes" id="UP000789342">
    <property type="component" value="Unassembled WGS sequence"/>
</dbReference>
<dbReference type="EMBL" id="CAJVPV010027567">
    <property type="protein sequence ID" value="CAG8734440.1"/>
    <property type="molecule type" value="Genomic_DNA"/>
</dbReference>
<sequence length="107" mass="12276">IQETSISNGSSEIRFDCSQTKPIEYSLHQNFDLEVVPEGKDITNKELKLYSASAYYNTIYIDLENGSLIKGLNFSFDSIIICSLFVVRTTHCREALIDSRDLVFWKK</sequence>
<name>A0A9N9NG37_9GLOM</name>